<dbReference type="Gene3D" id="3.90.45.10">
    <property type="entry name" value="Peptide deformylase"/>
    <property type="match status" value="1"/>
</dbReference>
<dbReference type="PIRSF" id="PIRSF004749">
    <property type="entry name" value="Pep_def"/>
    <property type="match status" value="1"/>
</dbReference>
<gene>
    <name evidence="6 8" type="primary">def</name>
    <name evidence="7" type="ORF">DQL93_07490</name>
    <name evidence="8" type="ORF">LOB85_00115</name>
</gene>
<dbReference type="PRINTS" id="PR01576">
    <property type="entry name" value="PDEFORMYLASE"/>
</dbReference>
<feature type="binding site" evidence="6">
    <location>
        <position position="154"/>
    </location>
    <ligand>
        <name>Fe cation</name>
        <dbReference type="ChEBI" id="CHEBI:24875"/>
    </ligand>
</feature>
<dbReference type="InterPro" id="IPR023635">
    <property type="entry name" value="Peptide_deformylase"/>
</dbReference>
<evidence type="ECO:0000313" key="8">
    <source>
        <dbReference type="EMBL" id="MCD5562584.1"/>
    </source>
</evidence>
<dbReference type="FunFam" id="3.90.45.10:FF:000002">
    <property type="entry name" value="Peptide deformylase"/>
    <property type="match status" value="1"/>
</dbReference>
<evidence type="ECO:0000313" key="9">
    <source>
        <dbReference type="Proteomes" id="UP001200334"/>
    </source>
</evidence>
<evidence type="ECO:0000256" key="2">
    <source>
        <dbReference type="ARBA" id="ARBA00022723"/>
    </source>
</evidence>
<accession>A0A1L3JPZ4</accession>
<dbReference type="PANTHER" id="PTHR10458:SF8">
    <property type="entry name" value="PEPTIDE DEFORMYLASE 2"/>
    <property type="match status" value="1"/>
</dbReference>
<dbReference type="NCBIfam" id="TIGR00079">
    <property type="entry name" value="pept_deformyl"/>
    <property type="match status" value="1"/>
</dbReference>
<keyword evidence="3 6" id="KW-0378">Hydrolase</keyword>
<dbReference type="EC" id="3.5.1.88" evidence="6"/>
<dbReference type="GO" id="GO:0042586">
    <property type="term" value="F:peptide deformylase activity"/>
    <property type="evidence" value="ECO:0007669"/>
    <property type="project" value="UniProtKB-UniRule"/>
</dbReference>
<feature type="active site" evidence="6">
    <location>
        <position position="155"/>
    </location>
</feature>
<keyword evidence="5 6" id="KW-0408">Iron</keyword>
<protein>
    <recommendedName>
        <fullName evidence="6">Peptide deformylase</fullName>
        <shortName evidence="6">PDF</shortName>
        <ecNumber evidence="6">3.5.1.88</ecNumber>
    </recommendedName>
    <alternativeName>
        <fullName evidence="6">Polypeptide deformylase</fullName>
    </alternativeName>
</protein>
<dbReference type="Pfam" id="PF01327">
    <property type="entry name" value="Pep_deformylase"/>
    <property type="match status" value="1"/>
</dbReference>
<dbReference type="GeneID" id="69668744"/>
<keyword evidence="4 6" id="KW-0648">Protein biosynthesis</keyword>
<feature type="binding site" evidence="6">
    <location>
        <position position="158"/>
    </location>
    <ligand>
        <name>Fe cation</name>
        <dbReference type="ChEBI" id="CHEBI:24875"/>
    </ligand>
</feature>
<reference evidence="7" key="1">
    <citation type="submission" date="2018-07" db="EMBL/GenBank/DDBJ databases">
        <authorList>
            <person name="Somerville V."/>
        </authorList>
    </citation>
    <scope>NUCLEOTIDE SEQUENCE</scope>
    <source>
        <strain evidence="7">NWC_2_2</strain>
    </source>
</reference>
<dbReference type="Proteomes" id="UP001200334">
    <property type="component" value="Unassembled WGS sequence"/>
</dbReference>
<evidence type="ECO:0000256" key="6">
    <source>
        <dbReference type="HAMAP-Rule" id="MF_00163"/>
    </source>
</evidence>
<dbReference type="GO" id="GO:0006412">
    <property type="term" value="P:translation"/>
    <property type="evidence" value="ECO:0007669"/>
    <property type="project" value="UniProtKB-UniRule"/>
</dbReference>
<feature type="binding site" evidence="6">
    <location>
        <position position="111"/>
    </location>
    <ligand>
        <name>Fe cation</name>
        <dbReference type="ChEBI" id="CHEBI:24875"/>
    </ligand>
</feature>
<dbReference type="PANTHER" id="PTHR10458">
    <property type="entry name" value="PEPTIDE DEFORMYLASE"/>
    <property type="match status" value="1"/>
</dbReference>
<comment type="cofactor">
    <cofactor evidence="6">
        <name>Fe(2+)</name>
        <dbReference type="ChEBI" id="CHEBI:29033"/>
    </cofactor>
    <text evidence="6">Binds 1 Fe(2+) ion.</text>
</comment>
<sequence length="184" mass="20591">MILMKDIVRDGDPVLRQVAQKLTFPLSDHYRKLADDMMEYLVNSQDPKIAAKHQLRAGVGLAAPQVGEGVSMAALLVPDDKGEIIFKEVYVNPEIISESVRKTCLGEGEGCLSVDKVIDGYVPRPNKVTVHYWTVDGEEKTIRLKGYPAIVSGHEIDHLNGHLFYDRINKENPFALDEDTIVIY</sequence>
<proteinExistence type="inferred from homology"/>
<evidence type="ECO:0000256" key="1">
    <source>
        <dbReference type="ARBA" id="ARBA00010759"/>
    </source>
</evidence>
<dbReference type="HAMAP" id="MF_00163">
    <property type="entry name" value="Pep_deformylase"/>
    <property type="match status" value="1"/>
</dbReference>
<dbReference type="EMBL" id="JAJNUY010000001">
    <property type="protein sequence ID" value="MCD5562584.1"/>
    <property type="molecule type" value="Genomic_DNA"/>
</dbReference>
<evidence type="ECO:0000256" key="3">
    <source>
        <dbReference type="ARBA" id="ARBA00022801"/>
    </source>
</evidence>
<dbReference type="SUPFAM" id="SSF56420">
    <property type="entry name" value="Peptide deformylase"/>
    <property type="match status" value="1"/>
</dbReference>
<evidence type="ECO:0000256" key="5">
    <source>
        <dbReference type="ARBA" id="ARBA00023004"/>
    </source>
</evidence>
<dbReference type="AlphaFoldDB" id="A0A1L3JPZ4"/>
<dbReference type="EMBL" id="CP031023">
    <property type="protein sequence ID" value="AZA16349.1"/>
    <property type="molecule type" value="Genomic_DNA"/>
</dbReference>
<evidence type="ECO:0000313" key="7">
    <source>
        <dbReference type="EMBL" id="AZA16349.1"/>
    </source>
</evidence>
<dbReference type="RefSeq" id="WP_002879096.1">
    <property type="nucleotide sequence ID" value="NZ_BJLK01000004.1"/>
</dbReference>
<reference evidence="8 9" key="2">
    <citation type="submission" date="2021-12" db="EMBL/GenBank/DDBJ databases">
        <title>Antimicrobial susceptibility of Lactobacillus delbrueckii subsp. lactis obtained from milk products and other habitats.</title>
        <authorList>
            <person name="Shani N."/>
        </authorList>
    </citation>
    <scope>NUCLEOTIDE SEQUENCE [LARGE SCALE GENOMIC DNA]</scope>
    <source>
        <strain evidence="8 9">FAM 21755</strain>
    </source>
</reference>
<dbReference type="CDD" id="cd00487">
    <property type="entry name" value="Pep_deformylase"/>
    <property type="match status" value="1"/>
</dbReference>
<comment type="similarity">
    <text evidence="1 6">Belongs to the polypeptide deformylase family.</text>
</comment>
<evidence type="ECO:0000256" key="4">
    <source>
        <dbReference type="ARBA" id="ARBA00022917"/>
    </source>
</evidence>
<name>A0A1L3JPZ4_LACDL</name>
<dbReference type="GO" id="GO:0046872">
    <property type="term" value="F:metal ion binding"/>
    <property type="evidence" value="ECO:0007669"/>
    <property type="project" value="UniProtKB-KW"/>
</dbReference>
<comment type="function">
    <text evidence="6">Removes the formyl group from the N-terminal Met of newly synthesized proteins. Requires at least a dipeptide for an efficient rate of reaction. N-terminal L-methionine is a prerequisite for activity but the enzyme has broad specificity at other positions.</text>
</comment>
<dbReference type="InterPro" id="IPR036821">
    <property type="entry name" value="Peptide_deformylase_sf"/>
</dbReference>
<dbReference type="OrthoDB" id="9784988at2"/>
<keyword evidence="2 6" id="KW-0479">Metal-binding</keyword>
<organism evidence="7">
    <name type="scientific">Lactobacillus delbrueckii subsp. lactis</name>
    <dbReference type="NCBI Taxonomy" id="29397"/>
    <lineage>
        <taxon>Bacteria</taxon>
        <taxon>Bacillati</taxon>
        <taxon>Bacillota</taxon>
        <taxon>Bacilli</taxon>
        <taxon>Lactobacillales</taxon>
        <taxon>Lactobacillaceae</taxon>
        <taxon>Lactobacillus</taxon>
    </lineage>
</organism>
<comment type="catalytic activity">
    <reaction evidence="6">
        <text>N-terminal N-formyl-L-methionyl-[peptide] + H2O = N-terminal L-methionyl-[peptide] + formate</text>
        <dbReference type="Rhea" id="RHEA:24420"/>
        <dbReference type="Rhea" id="RHEA-COMP:10639"/>
        <dbReference type="Rhea" id="RHEA-COMP:10640"/>
        <dbReference type="ChEBI" id="CHEBI:15377"/>
        <dbReference type="ChEBI" id="CHEBI:15740"/>
        <dbReference type="ChEBI" id="CHEBI:49298"/>
        <dbReference type="ChEBI" id="CHEBI:64731"/>
        <dbReference type="EC" id="3.5.1.88"/>
    </reaction>
</comment>